<reference evidence="1" key="1">
    <citation type="submission" date="2019-09" db="EMBL/GenBank/DDBJ databases">
        <title>Genomic analysis of Haloferax sp. CBA1149.</title>
        <authorList>
            <person name="Roh S.W."/>
        </authorList>
    </citation>
    <scope>NUCLEOTIDE SEQUENCE</scope>
    <source>
        <strain evidence="1">CBA1149</strain>
    </source>
</reference>
<organism evidence="1">
    <name type="scientific">Haloferax sp. CBA1149</name>
    <dbReference type="NCBI Taxonomy" id="2650753"/>
    <lineage>
        <taxon>Archaea</taxon>
        <taxon>Methanobacteriati</taxon>
        <taxon>Methanobacteriota</taxon>
        <taxon>Stenosarchaea group</taxon>
        <taxon>Halobacteria</taxon>
        <taxon>Halobacteriales</taxon>
        <taxon>Haloferacaceae</taxon>
        <taxon>Haloferax</taxon>
    </lineage>
</organism>
<dbReference type="InterPro" id="IPR006311">
    <property type="entry name" value="TAT_signal"/>
</dbReference>
<dbReference type="AlphaFoldDB" id="A0A643JZL0"/>
<dbReference type="EMBL" id="VZUS01000001">
    <property type="protein sequence ID" value="KAB1187441.1"/>
    <property type="molecule type" value="Genomic_DNA"/>
</dbReference>
<protein>
    <submittedName>
        <fullName evidence="1">Uncharacterized protein</fullName>
    </submittedName>
</protein>
<comment type="caution">
    <text evidence="1">The sequence shown here is derived from an EMBL/GenBank/DDBJ whole genome shotgun (WGS) entry which is preliminary data.</text>
</comment>
<evidence type="ECO:0000313" key="1">
    <source>
        <dbReference type="EMBL" id="KAB1187441.1"/>
    </source>
</evidence>
<dbReference type="PROSITE" id="PS51318">
    <property type="entry name" value="TAT"/>
    <property type="match status" value="1"/>
</dbReference>
<dbReference type="RefSeq" id="WP_151136095.1">
    <property type="nucleotide sequence ID" value="NZ_VZUS01000001.1"/>
</dbReference>
<proteinExistence type="predicted"/>
<sequence>MAPLGRRRFLKYAGVGATGIYGLSRTTRAADDDAAFDPTRHGFGFANWSSSDTFYPEHEHVEVDPTSVERRIQREWKGVFADLFGLSLSNTPDALLNVLARQLSVSVNQLAASNGHCYGMTFAAQRYFEVSSDLPAGVAVAADVSDPEIPLGSDEGPIGDLIDRYQATQLLSLYAWLGRRRMLRPQTIDYETEVAALVAVLDEFGTAGITLVNSETRSSHQVLVTGYRETPTGVELTLYDPNFPAQKYATTTRRLSIDLQKDTPVTGSAEYDAFVFNRWDRAIRAGVEVAKPTRSDARATFDHLLSRVFRVATDTDAVSLAVVDPAGTPVGRNTGAFMDREGSDVWATRYCYDAPTGTYRLALVGAVDTEYDLSVQVAGLETETLDTVVSKSLSSGEVHEYVVDVPENETPSIARVDESSSSVVSRLDPTSVAIGLAGGAALTYLAHSR</sequence>
<gene>
    <name evidence="1" type="ORF">Hfx1149_05115</name>
</gene>
<name>A0A643JZL0_9EURY</name>
<accession>A0A643JZL0</accession>